<dbReference type="PANTHER" id="PTHR35201">
    <property type="entry name" value="TERPENE SYNTHASE"/>
    <property type="match status" value="1"/>
</dbReference>
<dbReference type="InterPro" id="IPR008949">
    <property type="entry name" value="Isoprenoid_synthase_dom_sf"/>
</dbReference>
<proteinExistence type="inferred from homology"/>
<dbReference type="GO" id="GO:0008299">
    <property type="term" value="P:isoprenoid biosynthetic process"/>
    <property type="evidence" value="ECO:0007669"/>
    <property type="project" value="UniProtKB-ARBA"/>
</dbReference>
<comment type="similarity">
    <text evidence="2 4">Belongs to the terpene synthase family.</text>
</comment>
<evidence type="ECO:0000313" key="6">
    <source>
        <dbReference type="Proteomes" id="UP001239795"/>
    </source>
</evidence>
<dbReference type="InterPro" id="IPR034686">
    <property type="entry name" value="Terpene_cyclase-like_2"/>
</dbReference>
<reference evidence="5 6" key="1">
    <citation type="submission" date="2016-10" db="EMBL/GenBank/DDBJ databases">
        <title>The genome sequence of Colletotrichum fioriniae PJ7.</title>
        <authorList>
            <person name="Baroncelli R."/>
        </authorList>
    </citation>
    <scope>NUCLEOTIDE SEQUENCE [LARGE SCALE GENOMIC DNA]</scope>
    <source>
        <strain evidence="5">Col 31</strain>
    </source>
</reference>
<accession>A0AAI9U1A8</accession>
<dbReference type="EC" id="4.2.3.-" evidence="4"/>
<keyword evidence="4" id="KW-0456">Lyase</keyword>
<dbReference type="PANTHER" id="PTHR35201:SF4">
    <property type="entry name" value="BETA-PINACENE SYNTHASE-RELATED"/>
    <property type="match status" value="1"/>
</dbReference>
<dbReference type="Gene3D" id="1.10.600.10">
    <property type="entry name" value="Farnesyl Diphosphate Synthase"/>
    <property type="match status" value="1"/>
</dbReference>
<dbReference type="GO" id="GO:0010333">
    <property type="term" value="F:terpene synthase activity"/>
    <property type="evidence" value="ECO:0007669"/>
    <property type="project" value="InterPro"/>
</dbReference>
<dbReference type="Proteomes" id="UP001239795">
    <property type="component" value="Unassembled WGS sequence"/>
</dbReference>
<gene>
    <name evidence="5" type="ORF">CMEL01_07153</name>
</gene>
<evidence type="ECO:0000256" key="2">
    <source>
        <dbReference type="ARBA" id="ARBA00006333"/>
    </source>
</evidence>
<name>A0AAI9U1A8_9PEZI</name>
<organism evidence="5 6">
    <name type="scientific">Colletotrichum melonis</name>
    <dbReference type="NCBI Taxonomy" id="1209925"/>
    <lineage>
        <taxon>Eukaryota</taxon>
        <taxon>Fungi</taxon>
        <taxon>Dikarya</taxon>
        <taxon>Ascomycota</taxon>
        <taxon>Pezizomycotina</taxon>
        <taxon>Sordariomycetes</taxon>
        <taxon>Hypocreomycetidae</taxon>
        <taxon>Glomerellales</taxon>
        <taxon>Glomerellaceae</taxon>
        <taxon>Colletotrichum</taxon>
        <taxon>Colletotrichum acutatum species complex</taxon>
    </lineage>
</organism>
<keyword evidence="3 4" id="KW-0460">Magnesium</keyword>
<dbReference type="AlphaFoldDB" id="A0AAI9U1A8"/>
<sequence length="413" mass="46822">MHPDQLIFPFCPDDCCPGPADTNKANFPPTHLANVLTDKQAPMDKQTSCAQAIVKSLKGKTLHVPNLYGIFKGWPVKKTNPHYKRIIPIVEEAFDRLIKSPLLREKYREANYARFVSFLILRDRYYPHPDWEQIQTLALYIIWLFCWDDAIDQQGSDDLSNDLLRAKTRHDNTIVVLEYVLGLGFDNGSLIEYDHANTELKAIGAQLQKAYTREQRQTFMTQMKRYMNNCHKEQAMRLQGDLPDLQAYSELRHGTAAVWTLCALIEYGLAENMPEHIRYMKEVQTIWEETSRGIWITNDILSLKKEIPHDAAKAESVVNAVPILMGEGKSLQQAVDALLTELQDSVAIFELAASILEEAAGEKNRDIIREYCDACRCMVTGSVQFTSQSIAHENPILAVAGVEDIGFSGLQGF</sequence>
<comment type="cofactor">
    <cofactor evidence="1 4">
        <name>Mg(2+)</name>
        <dbReference type="ChEBI" id="CHEBI:18420"/>
    </cofactor>
</comment>
<dbReference type="Pfam" id="PF19086">
    <property type="entry name" value="Terpene_syn_C_2"/>
    <property type="match status" value="1"/>
</dbReference>
<dbReference type="SUPFAM" id="SSF48576">
    <property type="entry name" value="Terpenoid synthases"/>
    <property type="match status" value="1"/>
</dbReference>
<dbReference type="GO" id="GO:0046872">
    <property type="term" value="F:metal ion binding"/>
    <property type="evidence" value="ECO:0007669"/>
    <property type="project" value="UniProtKB-KW"/>
</dbReference>
<protein>
    <recommendedName>
        <fullName evidence="4">Terpene synthase</fullName>
        <ecNumber evidence="4">4.2.3.-</ecNumber>
    </recommendedName>
</protein>
<evidence type="ECO:0000256" key="3">
    <source>
        <dbReference type="ARBA" id="ARBA00022842"/>
    </source>
</evidence>
<keyword evidence="4" id="KW-0479">Metal-binding</keyword>
<dbReference type="EMBL" id="MLGG01000057">
    <property type="protein sequence ID" value="KAK1449817.1"/>
    <property type="molecule type" value="Genomic_DNA"/>
</dbReference>
<comment type="caution">
    <text evidence="5">The sequence shown here is derived from an EMBL/GenBank/DDBJ whole genome shotgun (WGS) entry which is preliminary data.</text>
</comment>
<evidence type="ECO:0000256" key="1">
    <source>
        <dbReference type="ARBA" id="ARBA00001946"/>
    </source>
</evidence>
<keyword evidence="6" id="KW-1185">Reference proteome</keyword>
<evidence type="ECO:0000313" key="5">
    <source>
        <dbReference type="EMBL" id="KAK1449817.1"/>
    </source>
</evidence>
<evidence type="ECO:0000256" key="4">
    <source>
        <dbReference type="RuleBase" id="RU366034"/>
    </source>
</evidence>